<keyword evidence="3" id="KW-1185">Reference proteome</keyword>
<evidence type="ECO:0000259" key="1">
    <source>
        <dbReference type="Pfam" id="PF12697"/>
    </source>
</evidence>
<sequence>MATTVKPTILIVHGGWHLPESYAKLITALESSGFEVHIPSLPSVKDVRPPEADLFADTDVVRSYAENLIKDGRTIIALLHSYGGQVGSNALHGLGIQARSAKGLPGGVSHLIYMTAYAVLEGTSMMNKVEEFGNMDLVPLAFDIAEDSSCLSRDFETLLVSPGPDDDRAEVDHYLSTMTRWNAKCMYQSIEHAAWREIPVSFIYTTNDMTVPITYQKNFVETLTKEGREVQTFELVSGHCPNLTATSGVVNAIEKVASA</sequence>
<comment type="caution">
    <text evidence="2">The sequence shown here is derived from an EMBL/GenBank/DDBJ whole genome shotgun (WGS) entry which is preliminary data.</text>
</comment>
<dbReference type="PANTHER" id="PTHR37017:SF10">
    <property type="entry name" value="AB HYDROLASE-1 DOMAIN-CONTAINING PROTEIN"/>
    <property type="match status" value="1"/>
</dbReference>
<protein>
    <recommendedName>
        <fullName evidence="1">AB hydrolase-1 domain-containing protein</fullName>
    </recommendedName>
</protein>
<dbReference type="PANTHER" id="PTHR37017">
    <property type="entry name" value="AB HYDROLASE-1 DOMAIN-CONTAINING PROTEIN-RELATED"/>
    <property type="match status" value="1"/>
</dbReference>
<dbReference type="SUPFAM" id="SSF53474">
    <property type="entry name" value="alpha/beta-Hydrolases"/>
    <property type="match status" value="1"/>
</dbReference>
<dbReference type="EMBL" id="JANPWZ010000586">
    <property type="protein sequence ID" value="KAJ3574806.1"/>
    <property type="molecule type" value="Genomic_DNA"/>
</dbReference>
<dbReference type="Gene3D" id="3.40.50.1820">
    <property type="entry name" value="alpha/beta hydrolase"/>
    <property type="match status" value="1"/>
</dbReference>
<dbReference type="InterPro" id="IPR029058">
    <property type="entry name" value="AB_hydrolase_fold"/>
</dbReference>
<dbReference type="Pfam" id="PF12697">
    <property type="entry name" value="Abhydrolase_6"/>
    <property type="match status" value="1"/>
</dbReference>
<organism evidence="2 3">
    <name type="scientific">Xylaria arbuscula</name>
    <dbReference type="NCBI Taxonomy" id="114810"/>
    <lineage>
        <taxon>Eukaryota</taxon>
        <taxon>Fungi</taxon>
        <taxon>Dikarya</taxon>
        <taxon>Ascomycota</taxon>
        <taxon>Pezizomycotina</taxon>
        <taxon>Sordariomycetes</taxon>
        <taxon>Xylariomycetidae</taxon>
        <taxon>Xylariales</taxon>
        <taxon>Xylariaceae</taxon>
        <taxon>Xylaria</taxon>
    </lineage>
</organism>
<evidence type="ECO:0000313" key="3">
    <source>
        <dbReference type="Proteomes" id="UP001148614"/>
    </source>
</evidence>
<dbReference type="Proteomes" id="UP001148614">
    <property type="component" value="Unassembled WGS sequence"/>
</dbReference>
<gene>
    <name evidence="2" type="ORF">NPX13_g4246</name>
</gene>
<reference evidence="2" key="1">
    <citation type="submission" date="2022-07" db="EMBL/GenBank/DDBJ databases">
        <title>Genome Sequence of Xylaria arbuscula.</title>
        <authorList>
            <person name="Buettner E."/>
        </authorList>
    </citation>
    <scope>NUCLEOTIDE SEQUENCE</scope>
    <source>
        <strain evidence="2">VT107</strain>
    </source>
</reference>
<dbReference type="InterPro" id="IPR052897">
    <property type="entry name" value="Sec-Metab_Biosynth_Hydrolase"/>
</dbReference>
<name>A0A9W8TM42_9PEZI</name>
<proteinExistence type="predicted"/>
<accession>A0A9W8TM42</accession>
<dbReference type="VEuPathDB" id="FungiDB:F4678DRAFT_385039"/>
<evidence type="ECO:0000313" key="2">
    <source>
        <dbReference type="EMBL" id="KAJ3574806.1"/>
    </source>
</evidence>
<feature type="domain" description="AB hydrolase-1" evidence="1">
    <location>
        <begin position="9"/>
        <end position="249"/>
    </location>
</feature>
<dbReference type="InterPro" id="IPR000073">
    <property type="entry name" value="AB_hydrolase_1"/>
</dbReference>
<dbReference type="AlphaFoldDB" id="A0A9W8TM42"/>